<sequence>MPTAENIAVRIGQLLRSPVRELGSELHKIKLIESPNNSCEIYGADLEEVAAQRQQPEAILAKV</sequence>
<evidence type="ECO:0000256" key="6">
    <source>
        <dbReference type="ARBA" id="ARBA00048807"/>
    </source>
</evidence>
<organism evidence="7 8">
    <name type="scientific">Microcoleus asticus IPMA8</name>
    <dbReference type="NCBI Taxonomy" id="2563858"/>
    <lineage>
        <taxon>Bacteria</taxon>
        <taxon>Bacillati</taxon>
        <taxon>Cyanobacteriota</taxon>
        <taxon>Cyanophyceae</taxon>
        <taxon>Oscillatoriophycideae</taxon>
        <taxon>Oscillatoriales</taxon>
        <taxon>Microcoleaceae</taxon>
        <taxon>Microcoleus</taxon>
        <taxon>Microcoleus asticus</taxon>
    </lineage>
</organism>
<dbReference type="SUPFAM" id="SSF55620">
    <property type="entry name" value="Tetrahydrobiopterin biosynthesis enzymes-like"/>
    <property type="match status" value="1"/>
</dbReference>
<reference evidence="7 8" key="1">
    <citation type="journal article" date="2020" name="Sci. Rep.">
        <title>A novel cyanobacterial geosmin producer, revising GeoA distribution and dispersion patterns in Bacteria.</title>
        <authorList>
            <person name="Churro C."/>
            <person name="Semedo-Aguiar A.P."/>
            <person name="Silva A.D."/>
            <person name="Pereira-Leal J.B."/>
            <person name="Leite R.B."/>
        </authorList>
    </citation>
    <scope>NUCLEOTIDE SEQUENCE [LARGE SCALE GENOMIC DNA]</scope>
    <source>
        <strain evidence="7 8">IPMA8</strain>
    </source>
</reference>
<name>A0ABX2D4H2_9CYAN</name>
<evidence type="ECO:0000256" key="5">
    <source>
        <dbReference type="ARBA" id="ARBA00031449"/>
    </source>
</evidence>
<dbReference type="Proteomes" id="UP000702425">
    <property type="component" value="Unassembled WGS sequence"/>
</dbReference>
<comment type="catalytic activity">
    <reaction evidence="6">
        <text>7,8-dihydroneopterin 3'-triphosphate + H2O = 6-carboxy-5,6,7,8-tetrahydropterin + triphosphate + acetaldehyde + 2 H(+)</text>
        <dbReference type="Rhea" id="RHEA:27966"/>
        <dbReference type="ChEBI" id="CHEBI:15343"/>
        <dbReference type="ChEBI" id="CHEBI:15377"/>
        <dbReference type="ChEBI" id="CHEBI:15378"/>
        <dbReference type="ChEBI" id="CHEBI:18036"/>
        <dbReference type="ChEBI" id="CHEBI:58462"/>
        <dbReference type="ChEBI" id="CHEBI:61032"/>
        <dbReference type="EC" id="4.1.2.50"/>
    </reaction>
</comment>
<evidence type="ECO:0000313" key="7">
    <source>
        <dbReference type="EMBL" id="NQE37068.1"/>
    </source>
</evidence>
<evidence type="ECO:0000256" key="2">
    <source>
        <dbReference type="ARBA" id="ARBA00008900"/>
    </source>
</evidence>
<evidence type="ECO:0000313" key="8">
    <source>
        <dbReference type="Proteomes" id="UP000702425"/>
    </source>
</evidence>
<comment type="pathway">
    <text evidence="1">Purine metabolism; 7-cyano-7-deazaguanine biosynthesis.</text>
</comment>
<evidence type="ECO:0000256" key="3">
    <source>
        <dbReference type="ARBA" id="ARBA00012982"/>
    </source>
</evidence>
<accession>A0ABX2D4H2</accession>
<dbReference type="Gene3D" id="3.30.479.10">
    <property type="entry name" value="6-pyruvoyl tetrahydropterin synthase/QueD"/>
    <property type="match status" value="1"/>
</dbReference>
<dbReference type="InterPro" id="IPR007115">
    <property type="entry name" value="6-PTP_synth/QueD"/>
</dbReference>
<protein>
    <recommendedName>
        <fullName evidence="4">6-carboxy-5,6,7,8-tetrahydropterin synthase</fullName>
        <ecNumber evidence="3">4.1.2.50</ecNumber>
    </recommendedName>
    <alternativeName>
        <fullName evidence="5">Queuosine biosynthesis protein QueD</fullName>
    </alternativeName>
</protein>
<comment type="caution">
    <text evidence="7">The sequence shown here is derived from an EMBL/GenBank/DDBJ whole genome shotgun (WGS) entry which is preliminary data.</text>
</comment>
<dbReference type="InterPro" id="IPR038418">
    <property type="entry name" value="6-PTP_synth/QueD_sf"/>
</dbReference>
<evidence type="ECO:0000256" key="4">
    <source>
        <dbReference type="ARBA" id="ARBA00018141"/>
    </source>
</evidence>
<proteinExistence type="inferred from homology"/>
<dbReference type="EC" id="4.1.2.50" evidence="3"/>
<gene>
    <name evidence="7" type="ORF">E5S67_04836</name>
</gene>
<comment type="similarity">
    <text evidence="2">Belongs to the PTPS family. QueD subfamily.</text>
</comment>
<keyword evidence="8" id="KW-1185">Reference proteome</keyword>
<dbReference type="EMBL" id="SRRZ01000111">
    <property type="protein sequence ID" value="NQE37068.1"/>
    <property type="molecule type" value="Genomic_DNA"/>
</dbReference>
<dbReference type="Pfam" id="PF01242">
    <property type="entry name" value="PTPS"/>
    <property type="match status" value="1"/>
</dbReference>
<evidence type="ECO:0000256" key="1">
    <source>
        <dbReference type="ARBA" id="ARBA00005061"/>
    </source>
</evidence>